<keyword evidence="1 2" id="KW-0879">Wnt signaling pathway</keyword>
<keyword evidence="3" id="KW-0175">Coiled coil</keyword>
<dbReference type="Gene3D" id="2.40.240.130">
    <property type="match status" value="1"/>
</dbReference>
<dbReference type="Gene3D" id="1.10.418.10">
    <property type="entry name" value="Calponin-like domain"/>
    <property type="match status" value="1"/>
</dbReference>
<dbReference type="PANTHER" id="PTHR46102">
    <property type="entry name" value="AXIN"/>
    <property type="match status" value="1"/>
</dbReference>
<evidence type="ECO:0000256" key="3">
    <source>
        <dbReference type="SAM" id="Coils"/>
    </source>
</evidence>
<reference evidence="6" key="1">
    <citation type="submission" date="2025-05" db="UniProtKB">
        <authorList>
            <consortium name="RefSeq"/>
        </authorList>
    </citation>
    <scope>NUCLEOTIDE SEQUENCE [LARGE SCALE GENOMIC DNA]</scope>
</reference>
<feature type="domain" description="Calponin-homology (CH)" evidence="4">
    <location>
        <begin position="2"/>
        <end position="106"/>
    </location>
</feature>
<evidence type="ECO:0000259" key="5">
    <source>
        <dbReference type="PROSITE" id="PS50841"/>
    </source>
</evidence>
<dbReference type="InterPro" id="IPR001158">
    <property type="entry name" value="DIX"/>
</dbReference>
<dbReference type="Pfam" id="PF00778">
    <property type="entry name" value="DIX"/>
    <property type="match status" value="1"/>
</dbReference>
<dbReference type="RefSeq" id="XP_065644638.1">
    <property type="nucleotide sequence ID" value="XM_065788566.1"/>
</dbReference>
<dbReference type="Proteomes" id="UP001652625">
    <property type="component" value="Chromosome 01"/>
</dbReference>
<evidence type="ECO:0000259" key="4">
    <source>
        <dbReference type="PROSITE" id="PS50021"/>
    </source>
</evidence>
<sequence length="625" mass="72134">MSHHKELYINWINTQLEKRKGSEVVKNLSRMQDGVAFLQLVEVISKEPQQITRGSTLSEMYLNIKRLFGFMARKNIKYHKVSAKEIIEGNEKSIMCLILALAVYFKPELFSCNCFRNSVHKNKASHCSSSPVSTVSNAAALTNKATNDISLIKMPFLNEERNKDGSKSLLFPNSRYKPHCSYSKVTSSEKFISNEKEIGHTSNGFRLKNEEIPEPPEKHSSIQAHPSIVSYDINQRSSTLIHNILDKKDLNVDHVLTEVSHIKKYLNDLQNLLILDSTEERLEVLEEQSISKSILSVNNNEDRALKIEINELKEENLKLYREKTSLEQQNKLLENELRFIKSKLYNIETSSSSLTDDLKSLTNASLFNTNLVASLYEELNKRDVIIQEQNNEIIIMKNHLTNTRIVETNLQARLESCSSMINSLKHQLNETAHVNDISNDIVKKQQVMEKNFSKYKEKLVDEHRNVTETLDNIRTHFKGDSLQDTFESLEHSIASFMNTFFMFEKVYPWSKGRNTQAIENKHVCNGKKSVEIFKDQVKVVYFFGETASPVFQISNIRLGVMTLYDFKQLINRPGSYRYFFKTVDSDFGFVWKEIFFDKDVLPGIENKVVAWIEKGAMEGVNKFDD</sequence>
<accession>A0ABM4B709</accession>
<protein>
    <submittedName>
        <fullName evidence="7">Dixin isoform X4</fullName>
    </submittedName>
</protein>
<name>A0ABM4B709_HYDVU</name>
<dbReference type="InterPro" id="IPR043581">
    <property type="entry name" value="Axin-like"/>
</dbReference>
<dbReference type="InterPro" id="IPR036872">
    <property type="entry name" value="CH_dom_sf"/>
</dbReference>
<dbReference type="SMART" id="SM00021">
    <property type="entry name" value="DAX"/>
    <property type="match status" value="1"/>
</dbReference>
<dbReference type="GeneID" id="101235666"/>
<gene>
    <name evidence="7" type="primary">LOC101235666</name>
</gene>
<dbReference type="SUPFAM" id="SSF54236">
    <property type="entry name" value="Ubiquitin-like"/>
    <property type="match status" value="1"/>
</dbReference>
<reference evidence="7" key="2">
    <citation type="submission" date="2025-08" db="UniProtKB">
        <authorList>
            <consortium name="RefSeq"/>
        </authorList>
    </citation>
    <scope>IDENTIFICATION</scope>
</reference>
<feature type="coiled-coil region" evidence="3">
    <location>
        <begin position="295"/>
        <end position="343"/>
    </location>
</feature>
<evidence type="ECO:0000256" key="1">
    <source>
        <dbReference type="ARBA" id="ARBA00022687"/>
    </source>
</evidence>
<feature type="domain" description="DIX" evidence="5">
    <location>
        <begin position="534"/>
        <end position="616"/>
    </location>
</feature>
<dbReference type="Pfam" id="PF00307">
    <property type="entry name" value="CH"/>
    <property type="match status" value="1"/>
</dbReference>
<dbReference type="InterPro" id="IPR029071">
    <property type="entry name" value="Ubiquitin-like_domsf"/>
</dbReference>
<keyword evidence="6" id="KW-1185">Reference proteome</keyword>
<dbReference type="InterPro" id="IPR001715">
    <property type="entry name" value="CH_dom"/>
</dbReference>
<proteinExistence type="predicted"/>
<dbReference type="PROSITE" id="PS50841">
    <property type="entry name" value="DIX"/>
    <property type="match status" value="1"/>
</dbReference>
<dbReference type="PROSITE" id="PS50021">
    <property type="entry name" value="CH"/>
    <property type="match status" value="1"/>
</dbReference>
<evidence type="ECO:0000256" key="2">
    <source>
        <dbReference type="PROSITE-ProRule" id="PRU00069"/>
    </source>
</evidence>
<dbReference type="SUPFAM" id="SSF47576">
    <property type="entry name" value="Calponin-homology domain, CH-domain"/>
    <property type="match status" value="1"/>
</dbReference>
<organism evidence="6 7">
    <name type="scientific">Hydra vulgaris</name>
    <name type="common">Hydra</name>
    <name type="synonym">Hydra attenuata</name>
    <dbReference type="NCBI Taxonomy" id="6087"/>
    <lineage>
        <taxon>Eukaryota</taxon>
        <taxon>Metazoa</taxon>
        <taxon>Cnidaria</taxon>
        <taxon>Hydrozoa</taxon>
        <taxon>Hydroidolina</taxon>
        <taxon>Anthoathecata</taxon>
        <taxon>Aplanulata</taxon>
        <taxon>Hydridae</taxon>
        <taxon>Hydra</taxon>
    </lineage>
</organism>
<evidence type="ECO:0000313" key="7">
    <source>
        <dbReference type="RefSeq" id="XP_065644638.1"/>
    </source>
</evidence>
<evidence type="ECO:0000313" key="6">
    <source>
        <dbReference type="Proteomes" id="UP001652625"/>
    </source>
</evidence>
<dbReference type="PANTHER" id="PTHR46102:SF2">
    <property type="entry name" value="AXIN"/>
    <property type="match status" value="1"/>
</dbReference>
<dbReference type="InterPro" id="IPR038207">
    <property type="entry name" value="DIX_dom_sf"/>
</dbReference>